<gene>
    <name evidence="2" type="ORF">CIT31_30110</name>
</gene>
<dbReference type="SUPFAM" id="SSF51905">
    <property type="entry name" value="FAD/NAD(P)-binding domain"/>
    <property type="match status" value="1"/>
</dbReference>
<evidence type="ECO:0000313" key="3">
    <source>
        <dbReference type="Proteomes" id="UP000215931"/>
    </source>
</evidence>
<dbReference type="PANTHER" id="PTHR43876">
    <property type="entry name" value="UBIQUINONE BIOSYNTHESIS MONOOXYGENASE COQ6, MITOCHONDRIAL"/>
    <property type="match status" value="1"/>
</dbReference>
<feature type="domain" description="FAD-binding" evidence="1">
    <location>
        <begin position="18"/>
        <end position="323"/>
    </location>
</feature>
<accession>A0A271K6Y2</accession>
<dbReference type="Pfam" id="PF01494">
    <property type="entry name" value="FAD_binding_3"/>
    <property type="match status" value="1"/>
</dbReference>
<organism evidence="2 3">
    <name type="scientific">Mesorhizobium wenxiniae</name>
    <dbReference type="NCBI Taxonomy" id="2014805"/>
    <lineage>
        <taxon>Bacteria</taxon>
        <taxon>Pseudomonadati</taxon>
        <taxon>Pseudomonadota</taxon>
        <taxon>Alphaproteobacteria</taxon>
        <taxon>Hyphomicrobiales</taxon>
        <taxon>Phyllobacteriaceae</taxon>
        <taxon>Mesorhizobium</taxon>
    </lineage>
</organism>
<sequence length="400" mass="43992">MIVLSMKWWAKERELNNIDVAVLGGGTAGSLAAAMLGRMGISTILVDIHQVYPVEFRCEKLDGDQVDLLKKTGLVDAVLAAATPMTEIWVARRGYVIGKKQGKHGEPCEYGVAYEDLVNVIRRQIPDSVQFICAKVTKITTSSDRQQITLSNGDTWSTRLIVVATGLNNVVRGAITRSEISKCHSISVGFDLTSKAGFKFQALTYSAEKPGPMGYVSLFPIGSRMRANVFVYHGDMRHPWCQEVRTSPLSALYSVMPRLKRLLGDAVVSSDIQIRPVDLYAAQNHEQQPGLVLAGDSFATSDPAAGTGLNKVLTDVDRLCHHIPTWLATPGMGIEKIQTYYSDPVKVACDEWSLGEAFYNRSLASDTTLLWRIRRMGWIGLDMMGISIPQLRLMAASAVR</sequence>
<dbReference type="InterPro" id="IPR036188">
    <property type="entry name" value="FAD/NAD-bd_sf"/>
</dbReference>
<dbReference type="PRINTS" id="PR00420">
    <property type="entry name" value="RNGMNOXGNASE"/>
</dbReference>
<dbReference type="InterPro" id="IPR002938">
    <property type="entry name" value="FAD-bd"/>
</dbReference>
<dbReference type="Gene3D" id="3.50.50.60">
    <property type="entry name" value="FAD/NAD(P)-binding domain"/>
    <property type="match status" value="1"/>
</dbReference>
<comment type="caution">
    <text evidence="2">The sequence shown here is derived from an EMBL/GenBank/DDBJ whole genome shotgun (WGS) entry which is preliminary data.</text>
</comment>
<dbReference type="PANTHER" id="PTHR43876:SF7">
    <property type="entry name" value="UBIQUINONE BIOSYNTHESIS MONOOXYGENASE COQ6, MITOCHONDRIAL"/>
    <property type="match status" value="1"/>
</dbReference>
<protein>
    <recommendedName>
        <fullName evidence="1">FAD-binding domain-containing protein</fullName>
    </recommendedName>
</protein>
<keyword evidence="3" id="KW-1185">Reference proteome</keyword>
<evidence type="ECO:0000259" key="1">
    <source>
        <dbReference type="Pfam" id="PF01494"/>
    </source>
</evidence>
<dbReference type="InterPro" id="IPR051205">
    <property type="entry name" value="UbiH/COQ6_monooxygenase"/>
</dbReference>
<dbReference type="EMBL" id="NPKH01000039">
    <property type="protein sequence ID" value="PAP91522.1"/>
    <property type="molecule type" value="Genomic_DNA"/>
</dbReference>
<evidence type="ECO:0000313" key="2">
    <source>
        <dbReference type="EMBL" id="PAP91522.1"/>
    </source>
</evidence>
<reference evidence="2 3" key="1">
    <citation type="submission" date="2017-08" db="EMBL/GenBank/DDBJ databases">
        <title>Mesorhizobium wenxinae sp. nov., a novel rhizobial species isolated from root nodules of chickpea (Cicer arietinum L.).</title>
        <authorList>
            <person name="Zhang J."/>
        </authorList>
    </citation>
    <scope>NUCLEOTIDE SEQUENCE [LARGE SCALE GENOMIC DNA]</scope>
    <source>
        <strain evidence="3">WYCCWR 10019</strain>
    </source>
</reference>
<dbReference type="AlphaFoldDB" id="A0A271K6Y2"/>
<proteinExistence type="predicted"/>
<dbReference type="Proteomes" id="UP000215931">
    <property type="component" value="Unassembled WGS sequence"/>
</dbReference>
<name>A0A271K6Y2_9HYPH</name>
<dbReference type="OrthoDB" id="7907296at2"/>
<dbReference type="GO" id="GO:0071949">
    <property type="term" value="F:FAD binding"/>
    <property type="evidence" value="ECO:0007669"/>
    <property type="project" value="InterPro"/>
</dbReference>